<organism evidence="1 2">
    <name type="scientific">Oleiagrimonas soli</name>
    <dbReference type="NCBI Taxonomy" id="1543381"/>
    <lineage>
        <taxon>Bacteria</taxon>
        <taxon>Pseudomonadati</taxon>
        <taxon>Pseudomonadota</taxon>
        <taxon>Gammaproteobacteria</taxon>
        <taxon>Lysobacterales</taxon>
        <taxon>Rhodanobacteraceae</taxon>
        <taxon>Oleiagrimonas</taxon>
    </lineage>
</organism>
<dbReference type="HOGENOM" id="CLU_1979280_0_0_6"/>
<keyword evidence="2" id="KW-1185">Reference proteome</keyword>
<gene>
    <name evidence="1" type="ORF">LF63_0104680</name>
</gene>
<evidence type="ECO:0000313" key="2">
    <source>
        <dbReference type="Proteomes" id="UP000029708"/>
    </source>
</evidence>
<proteinExistence type="predicted"/>
<comment type="caution">
    <text evidence="1">The sequence shown here is derived from an EMBL/GenBank/DDBJ whole genome shotgun (WGS) entry which is preliminary data.</text>
</comment>
<name>A0A099CVM3_9GAMM</name>
<sequence>MTMQNSMASMKNEGGKIHLSGPLSEWLFSSKFWFDFNARHGTMFDQFEEDDADVPIVNAIVEALDVKVSFLQNLGVSDIEFVYRWTPEQGFLKISVPRESLLSELVRFRDFLVDAAAKNHCVTLSL</sequence>
<dbReference type="Proteomes" id="UP000029708">
    <property type="component" value="Unassembled WGS sequence"/>
</dbReference>
<dbReference type="AlphaFoldDB" id="A0A099CVM3"/>
<accession>A0A099CVM3</accession>
<protein>
    <submittedName>
        <fullName evidence="1">Uncharacterized protein</fullName>
    </submittedName>
</protein>
<dbReference type="EMBL" id="JROI01000010">
    <property type="protein sequence ID" value="KGI77736.1"/>
    <property type="molecule type" value="Genomic_DNA"/>
</dbReference>
<reference evidence="1 2" key="1">
    <citation type="submission" date="2014-09" db="EMBL/GenBank/DDBJ databases">
        <title>Xanthomonadaceae 3.5X direct submission.</title>
        <authorList>
            <person name="Fang T."/>
            <person name="Wang H."/>
        </authorList>
    </citation>
    <scope>NUCLEOTIDE SEQUENCE [LARGE SCALE GENOMIC DNA]</scope>
    <source>
        <strain evidence="1 2">3.5X</strain>
    </source>
</reference>
<evidence type="ECO:0000313" key="1">
    <source>
        <dbReference type="EMBL" id="KGI77736.1"/>
    </source>
</evidence>